<organism evidence="1">
    <name type="scientific">marine sediment metagenome</name>
    <dbReference type="NCBI Taxonomy" id="412755"/>
    <lineage>
        <taxon>unclassified sequences</taxon>
        <taxon>metagenomes</taxon>
        <taxon>ecological metagenomes</taxon>
    </lineage>
</organism>
<accession>X1GJI8</accession>
<name>X1GJI8_9ZZZZ</name>
<comment type="caution">
    <text evidence="1">The sequence shown here is derived from an EMBL/GenBank/DDBJ whole genome shotgun (WGS) entry which is preliminary data.</text>
</comment>
<dbReference type="EMBL" id="BARU01022484">
    <property type="protein sequence ID" value="GAH57352.1"/>
    <property type="molecule type" value="Genomic_DNA"/>
</dbReference>
<protein>
    <submittedName>
        <fullName evidence="1">Uncharacterized protein</fullName>
    </submittedName>
</protein>
<reference evidence="1" key="1">
    <citation type="journal article" date="2014" name="Front. Microbiol.">
        <title>High frequency of phylogenetically diverse reductive dehalogenase-homologous genes in deep subseafloor sedimentary metagenomes.</title>
        <authorList>
            <person name="Kawai M."/>
            <person name="Futagami T."/>
            <person name="Toyoda A."/>
            <person name="Takaki Y."/>
            <person name="Nishi S."/>
            <person name="Hori S."/>
            <person name="Arai W."/>
            <person name="Tsubouchi T."/>
            <person name="Morono Y."/>
            <person name="Uchiyama I."/>
            <person name="Ito T."/>
            <person name="Fujiyama A."/>
            <person name="Inagaki F."/>
            <person name="Takami H."/>
        </authorList>
    </citation>
    <scope>NUCLEOTIDE SEQUENCE</scope>
    <source>
        <strain evidence="1">Expedition CK06-06</strain>
    </source>
</reference>
<sequence>MERNRGIVGPIDKISNIRVDLGPRIIMVGIEVLGTADNILILVAEASKEGLEKLKSSNEIRLVRMP</sequence>
<gene>
    <name evidence="1" type="ORF">S03H2_36623</name>
</gene>
<proteinExistence type="predicted"/>
<dbReference type="AlphaFoldDB" id="X1GJI8"/>
<evidence type="ECO:0000313" key="1">
    <source>
        <dbReference type="EMBL" id="GAH57352.1"/>
    </source>
</evidence>